<dbReference type="Proteomes" id="UP000523362">
    <property type="component" value="Unassembled WGS sequence"/>
</dbReference>
<comment type="caution">
    <text evidence="1">The sequence shown here is derived from an EMBL/GenBank/DDBJ whole genome shotgun (WGS) entry which is preliminary data.</text>
</comment>
<organism evidence="1 2">
    <name type="scientific">Listeria seeligeri</name>
    <dbReference type="NCBI Taxonomy" id="1640"/>
    <lineage>
        <taxon>Bacteria</taxon>
        <taxon>Bacillati</taxon>
        <taxon>Bacillota</taxon>
        <taxon>Bacilli</taxon>
        <taxon>Bacillales</taxon>
        <taxon>Listeriaceae</taxon>
        <taxon>Listeria</taxon>
    </lineage>
</organism>
<dbReference type="EMBL" id="JAARRG010000003">
    <property type="protein sequence ID" value="MBC1485978.1"/>
    <property type="molecule type" value="Genomic_DNA"/>
</dbReference>
<accession>A0A7X0X1M2</accession>
<protein>
    <submittedName>
        <fullName evidence="1">Uncharacterized protein</fullName>
    </submittedName>
</protein>
<name>A0A7X0X1M2_LISSE</name>
<reference evidence="1 2" key="1">
    <citation type="submission" date="2020-03" db="EMBL/GenBank/DDBJ databases">
        <title>Soil Listeria distribution.</title>
        <authorList>
            <person name="Liao J."/>
            <person name="Wiedmann M."/>
        </authorList>
    </citation>
    <scope>NUCLEOTIDE SEQUENCE [LARGE SCALE GENOMIC DNA]</scope>
    <source>
        <strain evidence="1 2">FSL L7-1560</strain>
    </source>
</reference>
<dbReference type="RefSeq" id="WP_185383595.1">
    <property type="nucleotide sequence ID" value="NZ_JAARRG010000003.1"/>
</dbReference>
<sequence length="105" mass="12325">MEYEQFYRYDKNGDYLESVLVFKNENGEIIQPDSTTEIEPVTVESGITRAMYYPNWNGEKWTEDKEKWIADNPPIVQEKTEIEKIREELLLTQEALAALFESNLG</sequence>
<dbReference type="AlphaFoldDB" id="A0A7X0X1M2"/>
<proteinExistence type="predicted"/>
<evidence type="ECO:0000313" key="1">
    <source>
        <dbReference type="EMBL" id="MBC1485978.1"/>
    </source>
</evidence>
<evidence type="ECO:0000313" key="2">
    <source>
        <dbReference type="Proteomes" id="UP000523362"/>
    </source>
</evidence>
<gene>
    <name evidence="1" type="ORF">HB897_07025</name>
</gene>